<dbReference type="PANTHER" id="PTHR11845">
    <property type="entry name" value="5'-DEOXYNUCLEOTIDASE HDDC2"/>
    <property type="match status" value="1"/>
</dbReference>
<feature type="domain" description="HD" evidence="3">
    <location>
        <begin position="28"/>
        <end position="191"/>
    </location>
</feature>
<dbReference type="AlphaFoldDB" id="A0A5E4PH66"/>
<dbReference type="GO" id="GO:0002953">
    <property type="term" value="F:5'-deoxynucleotidase activity"/>
    <property type="evidence" value="ECO:0007669"/>
    <property type="project" value="InterPro"/>
</dbReference>
<keyword evidence="2" id="KW-0378">Hydrolase</keyword>
<reference evidence="4 5" key="1">
    <citation type="submission" date="2019-08" db="EMBL/GenBank/DDBJ databases">
        <authorList>
            <person name="Guy L."/>
        </authorList>
    </citation>
    <scope>NUCLEOTIDE SEQUENCE [LARGE SCALE GENOMIC DNA]</scope>
    <source>
        <strain evidence="4 5">SGT-108</strain>
    </source>
</reference>
<dbReference type="OrthoDB" id="9796032at2"/>
<evidence type="ECO:0000256" key="2">
    <source>
        <dbReference type="ARBA" id="ARBA00022801"/>
    </source>
</evidence>
<evidence type="ECO:0000256" key="1">
    <source>
        <dbReference type="ARBA" id="ARBA00022723"/>
    </source>
</evidence>
<proteinExistence type="predicted"/>
<evidence type="ECO:0000313" key="4">
    <source>
        <dbReference type="EMBL" id="VVC75858.1"/>
    </source>
</evidence>
<gene>
    <name evidence="4" type="primary">yfbR_2</name>
    <name evidence="4" type="ORF">AQUSIP_11550</name>
</gene>
<dbReference type="InterPro" id="IPR039356">
    <property type="entry name" value="YfbR/HDDC2"/>
</dbReference>
<dbReference type="GO" id="GO:0005737">
    <property type="term" value="C:cytoplasm"/>
    <property type="evidence" value="ECO:0007669"/>
    <property type="project" value="TreeGrafter"/>
</dbReference>
<dbReference type="InterPro" id="IPR006674">
    <property type="entry name" value="HD_domain"/>
</dbReference>
<dbReference type="SUPFAM" id="SSF109604">
    <property type="entry name" value="HD-domain/PDEase-like"/>
    <property type="match status" value="1"/>
</dbReference>
<dbReference type="Pfam" id="PF13023">
    <property type="entry name" value="HD_3"/>
    <property type="match status" value="1"/>
</dbReference>
<dbReference type="KEGG" id="asip:AQUSIP_11550"/>
<protein>
    <submittedName>
        <fullName evidence="4">5'-deoxynucleotidase YfbR</fullName>
    </submittedName>
</protein>
<name>A0A5E4PH66_9COXI</name>
<dbReference type="EMBL" id="LR699119">
    <property type="protein sequence ID" value="VVC75858.1"/>
    <property type="molecule type" value="Genomic_DNA"/>
</dbReference>
<dbReference type="GO" id="GO:0046872">
    <property type="term" value="F:metal ion binding"/>
    <property type="evidence" value="ECO:0007669"/>
    <property type="project" value="UniProtKB-KW"/>
</dbReference>
<dbReference type="Proteomes" id="UP000324194">
    <property type="component" value="Chromosome 1"/>
</dbReference>
<evidence type="ECO:0000313" key="5">
    <source>
        <dbReference type="Proteomes" id="UP000324194"/>
    </source>
</evidence>
<keyword evidence="5" id="KW-1185">Reference proteome</keyword>
<organism evidence="4 5">
    <name type="scientific">Aquicella siphonis</name>
    <dbReference type="NCBI Taxonomy" id="254247"/>
    <lineage>
        <taxon>Bacteria</taxon>
        <taxon>Pseudomonadati</taxon>
        <taxon>Pseudomonadota</taxon>
        <taxon>Gammaproteobacteria</taxon>
        <taxon>Legionellales</taxon>
        <taxon>Coxiellaceae</taxon>
        <taxon>Aquicella</taxon>
    </lineage>
</organism>
<sequence length="209" mass="24160">MTQELLLQPPLTSFSARMQQQIQFILELDKLKHVMRRSMLLDQSRTENDAEHSWHLCMLAIVFAELAGPDVNIARVIRMLLIHDIVEIDAGDTFIYEESPHAANQNMRENLAAQRIFGLLPDDLRDELWNLWREFEEKNTPDAKFAASLDRIQPLFLNYFNQGGTWARYGVSSAQVKDKQRFIADASQPLWEMVETLIADAVERGMLKT</sequence>
<dbReference type="PANTHER" id="PTHR11845:SF13">
    <property type="entry name" value="5'-DEOXYNUCLEOTIDASE HDDC2"/>
    <property type="match status" value="1"/>
</dbReference>
<evidence type="ECO:0000259" key="3">
    <source>
        <dbReference type="Pfam" id="PF13023"/>
    </source>
</evidence>
<dbReference type="Gene3D" id="1.10.3210.10">
    <property type="entry name" value="Hypothetical protein af1432"/>
    <property type="match status" value="1"/>
</dbReference>
<dbReference type="RefSeq" id="WP_148339129.1">
    <property type="nucleotide sequence ID" value="NZ_LR699119.1"/>
</dbReference>
<accession>A0A5E4PH66</accession>
<keyword evidence="1" id="KW-0479">Metal-binding</keyword>